<organism evidence="3 4">
    <name type="scientific">Yinghuangia soli</name>
    <dbReference type="NCBI Taxonomy" id="2908204"/>
    <lineage>
        <taxon>Bacteria</taxon>
        <taxon>Bacillati</taxon>
        <taxon>Actinomycetota</taxon>
        <taxon>Actinomycetes</taxon>
        <taxon>Kitasatosporales</taxon>
        <taxon>Streptomycetaceae</taxon>
        <taxon>Yinghuangia</taxon>
    </lineage>
</organism>
<dbReference type="PANTHER" id="PTHR32097">
    <property type="entry name" value="CAMP-BINDING PROTEIN 1-RELATED"/>
    <property type="match status" value="1"/>
</dbReference>
<dbReference type="Proteomes" id="UP001165378">
    <property type="component" value="Unassembled WGS sequence"/>
</dbReference>
<accession>A0AA41Q354</accession>
<comment type="caution">
    <text evidence="3">The sequence shown here is derived from an EMBL/GenBank/DDBJ whole genome shotgun (WGS) entry which is preliminary data.</text>
</comment>
<dbReference type="PANTHER" id="PTHR32097:SF3">
    <property type="entry name" value="TELLURITE RESISTANCE PROTEIN"/>
    <property type="match status" value="1"/>
</dbReference>
<protein>
    <submittedName>
        <fullName evidence="3">TerD family protein</fullName>
    </submittedName>
</protein>
<dbReference type="EMBL" id="JAKFHA010000017">
    <property type="protein sequence ID" value="MCF2530680.1"/>
    <property type="molecule type" value="Genomic_DNA"/>
</dbReference>
<dbReference type="InterPro" id="IPR051324">
    <property type="entry name" value="Stress/Tellurium_Resist"/>
</dbReference>
<feature type="compositionally biased region" description="Acidic residues" evidence="1">
    <location>
        <begin position="224"/>
        <end position="238"/>
    </location>
</feature>
<dbReference type="RefSeq" id="WP_235055336.1">
    <property type="nucleotide sequence ID" value="NZ_JAKFHA010000017.1"/>
</dbReference>
<evidence type="ECO:0000259" key="2">
    <source>
        <dbReference type="Pfam" id="PF02342"/>
    </source>
</evidence>
<evidence type="ECO:0000313" key="4">
    <source>
        <dbReference type="Proteomes" id="UP001165378"/>
    </source>
</evidence>
<feature type="domain" description="TerD" evidence="2">
    <location>
        <begin position="28"/>
        <end position="166"/>
    </location>
</feature>
<dbReference type="CDD" id="cd06974">
    <property type="entry name" value="TerD_like"/>
    <property type="match status" value="1"/>
</dbReference>
<feature type="compositionally biased region" description="Acidic residues" evidence="1">
    <location>
        <begin position="248"/>
        <end position="287"/>
    </location>
</feature>
<name>A0AA41Q354_9ACTN</name>
<proteinExistence type="predicted"/>
<reference evidence="3" key="1">
    <citation type="submission" date="2022-01" db="EMBL/GenBank/DDBJ databases">
        <title>Genome-Based Taxonomic Classification of the Phylum Actinobacteria.</title>
        <authorList>
            <person name="Gao Y."/>
        </authorList>
    </citation>
    <scope>NUCLEOTIDE SEQUENCE</scope>
    <source>
        <strain evidence="3">KLBMP 8922</strain>
    </source>
</reference>
<feature type="region of interest" description="Disordered" evidence="1">
    <location>
        <begin position="176"/>
        <end position="327"/>
    </location>
</feature>
<feature type="compositionally biased region" description="Basic and acidic residues" evidence="1">
    <location>
        <begin position="181"/>
        <end position="190"/>
    </location>
</feature>
<evidence type="ECO:0000313" key="3">
    <source>
        <dbReference type="EMBL" id="MCF2530680.1"/>
    </source>
</evidence>
<dbReference type="Gene3D" id="2.60.60.30">
    <property type="entry name" value="sav2460 like domains"/>
    <property type="match status" value="1"/>
</dbReference>
<dbReference type="InterPro" id="IPR003325">
    <property type="entry name" value="TerD"/>
</dbReference>
<evidence type="ECO:0000256" key="1">
    <source>
        <dbReference type="SAM" id="MobiDB-lite"/>
    </source>
</evidence>
<feature type="compositionally biased region" description="Acidic residues" evidence="1">
    <location>
        <begin position="195"/>
        <end position="214"/>
    </location>
</feature>
<gene>
    <name evidence="3" type="ORF">LZ495_26145</name>
</gene>
<dbReference type="AlphaFoldDB" id="A0AA41Q354"/>
<feature type="compositionally biased region" description="Low complexity" evidence="1">
    <location>
        <begin position="297"/>
        <end position="308"/>
    </location>
</feature>
<sequence>MRTFAMGEKARLADLTAATALRVEVAGTATGTDIAAFCFALDEDGQIHGDRPPVSASRPASLASAVALVSGGAAEAAFDLDLEAVAPEVHRLLFVVASVGPDIALDAGSVVLTVEGEPVVAFIMDPSEMKGQRALILGEIYRRDGWRFGAVGQGYRDGLEQLVRDYGADPAVLLSGADAKPQAEEPRAEAAVEVETADEAEAAVEPDPAPEAEADTTPVSVVEVEPEPEPEAEAEPEPGPEAAPEAAAEPEPETAAEPEALEAEPEPEPDAQLEAEAEPDSEPEAAPEPEPTPEPAPEQAAVAEAEPAPADEPEPAPAPVPGIHTFEGTGDRILRITRPVPAGPVVAEISCGGSGNFAVWTLDSSLEHDKLLVNEIGNYQGRVLLDERGTVTERLKIESDGPWTVAIQPPTAAPWLLGPVGGDGPEVLRWTGPRTVVAMTHDGSSNFMVRVYAEAPAPGQDPYLASLANTLGAYEGESILPAGPCLIEIEADGNWTVTPETS</sequence>
<keyword evidence="4" id="KW-1185">Reference proteome</keyword>
<dbReference type="Pfam" id="PF02342">
    <property type="entry name" value="TerD"/>
    <property type="match status" value="1"/>
</dbReference>